<protein>
    <submittedName>
        <fullName evidence="1">Uncharacterized protein</fullName>
    </submittedName>
</protein>
<dbReference type="GeneID" id="34464300"/>
<evidence type="ECO:0000313" key="1">
    <source>
        <dbReference type="EMBL" id="OJJ88950.1"/>
    </source>
</evidence>
<dbReference type="RefSeq" id="XP_022405612.1">
    <property type="nucleotide sequence ID" value="XM_022548039.1"/>
</dbReference>
<evidence type="ECO:0000313" key="2">
    <source>
        <dbReference type="Proteomes" id="UP000184300"/>
    </source>
</evidence>
<reference evidence="2" key="1">
    <citation type="journal article" date="2017" name="Genome Biol.">
        <title>Comparative genomics reveals high biological diversity and specific adaptations in the industrially and medically important fungal genus Aspergillus.</title>
        <authorList>
            <person name="de Vries R.P."/>
            <person name="Riley R."/>
            <person name="Wiebenga A."/>
            <person name="Aguilar-Osorio G."/>
            <person name="Amillis S."/>
            <person name="Uchima C.A."/>
            <person name="Anderluh G."/>
            <person name="Asadollahi M."/>
            <person name="Askin M."/>
            <person name="Barry K."/>
            <person name="Battaglia E."/>
            <person name="Bayram O."/>
            <person name="Benocci T."/>
            <person name="Braus-Stromeyer S.A."/>
            <person name="Caldana C."/>
            <person name="Canovas D."/>
            <person name="Cerqueira G.C."/>
            <person name="Chen F."/>
            <person name="Chen W."/>
            <person name="Choi C."/>
            <person name="Clum A."/>
            <person name="Dos Santos R.A."/>
            <person name="Damasio A.R."/>
            <person name="Diallinas G."/>
            <person name="Emri T."/>
            <person name="Fekete E."/>
            <person name="Flipphi M."/>
            <person name="Freyberg S."/>
            <person name="Gallo A."/>
            <person name="Gournas C."/>
            <person name="Habgood R."/>
            <person name="Hainaut M."/>
            <person name="Harispe M.L."/>
            <person name="Henrissat B."/>
            <person name="Hilden K.S."/>
            <person name="Hope R."/>
            <person name="Hossain A."/>
            <person name="Karabika E."/>
            <person name="Karaffa L."/>
            <person name="Karanyi Z."/>
            <person name="Krasevec N."/>
            <person name="Kuo A."/>
            <person name="Kusch H."/>
            <person name="LaButti K."/>
            <person name="Lagendijk E.L."/>
            <person name="Lapidus A."/>
            <person name="Levasseur A."/>
            <person name="Lindquist E."/>
            <person name="Lipzen A."/>
            <person name="Logrieco A.F."/>
            <person name="MacCabe A."/>
            <person name="Maekelae M.R."/>
            <person name="Malavazi I."/>
            <person name="Melin P."/>
            <person name="Meyer V."/>
            <person name="Mielnichuk N."/>
            <person name="Miskei M."/>
            <person name="Molnar A.P."/>
            <person name="Mule G."/>
            <person name="Ngan C.Y."/>
            <person name="Orejas M."/>
            <person name="Orosz E."/>
            <person name="Ouedraogo J.P."/>
            <person name="Overkamp K.M."/>
            <person name="Park H.-S."/>
            <person name="Perrone G."/>
            <person name="Piumi F."/>
            <person name="Punt P.J."/>
            <person name="Ram A.F."/>
            <person name="Ramon A."/>
            <person name="Rauscher S."/>
            <person name="Record E."/>
            <person name="Riano-Pachon D.M."/>
            <person name="Robert V."/>
            <person name="Roehrig J."/>
            <person name="Ruller R."/>
            <person name="Salamov A."/>
            <person name="Salih N.S."/>
            <person name="Samson R.A."/>
            <person name="Sandor E."/>
            <person name="Sanguinetti M."/>
            <person name="Schuetze T."/>
            <person name="Sepcic K."/>
            <person name="Shelest E."/>
            <person name="Sherlock G."/>
            <person name="Sophianopoulou V."/>
            <person name="Squina F.M."/>
            <person name="Sun H."/>
            <person name="Susca A."/>
            <person name="Todd R.B."/>
            <person name="Tsang A."/>
            <person name="Unkles S.E."/>
            <person name="van de Wiele N."/>
            <person name="van Rossen-Uffink D."/>
            <person name="Oliveira J.V."/>
            <person name="Vesth T.C."/>
            <person name="Visser J."/>
            <person name="Yu J.-H."/>
            <person name="Zhou M."/>
            <person name="Andersen M.R."/>
            <person name="Archer D.B."/>
            <person name="Baker S.E."/>
            <person name="Benoit I."/>
            <person name="Brakhage A.A."/>
            <person name="Braus G.H."/>
            <person name="Fischer R."/>
            <person name="Frisvad J.C."/>
            <person name="Goldman G.H."/>
            <person name="Houbraken J."/>
            <person name="Oakley B."/>
            <person name="Pocsi I."/>
            <person name="Scazzocchio C."/>
            <person name="Seiboth B."/>
            <person name="vanKuyk P.A."/>
            <person name="Wortman J."/>
            <person name="Dyer P.S."/>
            <person name="Grigoriev I.V."/>
        </authorList>
    </citation>
    <scope>NUCLEOTIDE SEQUENCE [LARGE SCALE GENOMIC DNA]</scope>
    <source>
        <strain evidence="2">CBS 516.65</strain>
    </source>
</reference>
<dbReference type="Proteomes" id="UP000184300">
    <property type="component" value="Unassembled WGS sequence"/>
</dbReference>
<sequence>MPQVFLAKDFPTERALLNHAKQEVCHAIQSSTKLEDEEILYLQMEQRWATYVACRLCDDGDELTAA</sequence>
<proteinExistence type="predicted"/>
<keyword evidence="2" id="KW-1185">Reference proteome</keyword>
<gene>
    <name evidence="1" type="ORF">ASPGLDRAFT_53685</name>
</gene>
<dbReference type="EMBL" id="KV878888">
    <property type="protein sequence ID" value="OJJ88950.1"/>
    <property type="molecule type" value="Genomic_DNA"/>
</dbReference>
<name>A0A1L9VYF6_ASPGL</name>
<dbReference type="AlphaFoldDB" id="A0A1L9VYF6"/>
<organism evidence="1 2">
    <name type="scientific">Aspergillus glaucus CBS 516.65</name>
    <dbReference type="NCBI Taxonomy" id="1160497"/>
    <lineage>
        <taxon>Eukaryota</taxon>
        <taxon>Fungi</taxon>
        <taxon>Dikarya</taxon>
        <taxon>Ascomycota</taxon>
        <taxon>Pezizomycotina</taxon>
        <taxon>Eurotiomycetes</taxon>
        <taxon>Eurotiomycetidae</taxon>
        <taxon>Eurotiales</taxon>
        <taxon>Aspergillaceae</taxon>
        <taxon>Aspergillus</taxon>
        <taxon>Aspergillus subgen. Aspergillus</taxon>
    </lineage>
</organism>
<accession>A0A1L9VYF6</accession>
<feature type="non-terminal residue" evidence="1">
    <location>
        <position position="66"/>
    </location>
</feature>
<dbReference type="VEuPathDB" id="FungiDB:ASPGLDRAFT_53685"/>